<dbReference type="KEGG" id="tet:TTHERM_00748950"/>
<sequence>MLPICLHLILILILKFIELLLIDRLSLTLTELGVPQDDSSNLKYIYIDFLNYLLFQTSSSPYKISVLDVSTKQIINSFSSTPQQGQLIDITDFQFDYSLSSCLMYMDRLGNFYLSSLDKNYSFQNYITINEFNDPKIKLQNFYYNNITNDIFIYYNSLYSFDLSILGQPYDPQLNEPYNLFSKIFINNLQVDYLIFNKYNNTIFRYTKSYLKFELDISGSRMVDMLYNQELDILVIALEDSILFYQQYQFSKFNNMLPNIYKLDNIHFQQFIADNLILTYDQQILHLNIQNGIIANTVQFNSTQLVTSYSLNKKQDLLLVGFSDKQVLLYNLVDKQQFVFWASFKSPLSSSIIIIQFIETEQVAYAVSSDGTIIQINTSNKQQIQQIDLKNLVNEDTNATIVQFLVDETYKRYIFCFLGQKKAYVWNYSQQLREQYLFLPSIQVKKLKIEQNYILISCAFQINIFYLDTSIRFFTVIKKNFIKDKIIDYYFVSDKVIAIFFIDKFELFLIQGENFNLVSQQNYSYPKILDYHFDSSSNSVKIIGMHQNGIFENNYNLDTFSQDQIQECTLLISNSQIAQVQQSLNSVYPKQIQSQSINGIFLIDQQNYQSYVYLQIICGFFIQHLEQCCTSIK</sequence>
<protein>
    <submittedName>
        <fullName evidence="1">Uncharacterized protein</fullName>
    </submittedName>
</protein>
<name>Q239T3_TETTS</name>
<keyword evidence="2" id="KW-1185">Reference proteome</keyword>
<dbReference type="InParanoid" id="Q239T3"/>
<dbReference type="EMBL" id="GG662726">
    <property type="protein sequence ID" value="EAR93325.2"/>
    <property type="molecule type" value="Genomic_DNA"/>
</dbReference>
<dbReference type="HOGENOM" id="CLU_001233_0_0_1"/>
<dbReference type="InterPro" id="IPR036322">
    <property type="entry name" value="WD40_repeat_dom_sf"/>
</dbReference>
<dbReference type="AlphaFoldDB" id="Q239T3"/>
<accession>Q239T3</accession>
<dbReference type="Gene3D" id="2.130.10.10">
    <property type="entry name" value="YVTN repeat-like/Quinoprotein amine dehydrogenase"/>
    <property type="match status" value="1"/>
</dbReference>
<dbReference type="RefSeq" id="XP_001013570.2">
    <property type="nucleotide sequence ID" value="XM_001013570.2"/>
</dbReference>
<dbReference type="SUPFAM" id="SSF50978">
    <property type="entry name" value="WD40 repeat-like"/>
    <property type="match status" value="1"/>
</dbReference>
<evidence type="ECO:0000313" key="1">
    <source>
        <dbReference type="EMBL" id="EAR93325.2"/>
    </source>
</evidence>
<dbReference type="Proteomes" id="UP000009168">
    <property type="component" value="Unassembled WGS sequence"/>
</dbReference>
<gene>
    <name evidence="1" type="ORF">TTHERM_00748950</name>
</gene>
<dbReference type="GeneID" id="7841559"/>
<evidence type="ECO:0000313" key="2">
    <source>
        <dbReference type="Proteomes" id="UP000009168"/>
    </source>
</evidence>
<dbReference type="InterPro" id="IPR015943">
    <property type="entry name" value="WD40/YVTN_repeat-like_dom_sf"/>
</dbReference>
<reference evidence="2" key="1">
    <citation type="journal article" date="2006" name="PLoS Biol.">
        <title>Macronuclear genome sequence of the ciliate Tetrahymena thermophila, a model eukaryote.</title>
        <authorList>
            <person name="Eisen J.A."/>
            <person name="Coyne R.S."/>
            <person name="Wu M."/>
            <person name="Wu D."/>
            <person name="Thiagarajan M."/>
            <person name="Wortman J.R."/>
            <person name="Badger J.H."/>
            <person name="Ren Q."/>
            <person name="Amedeo P."/>
            <person name="Jones K.M."/>
            <person name="Tallon L.J."/>
            <person name="Delcher A.L."/>
            <person name="Salzberg S.L."/>
            <person name="Silva J.C."/>
            <person name="Haas B.J."/>
            <person name="Majoros W.H."/>
            <person name="Farzad M."/>
            <person name="Carlton J.M."/>
            <person name="Smith R.K. Jr."/>
            <person name="Garg J."/>
            <person name="Pearlman R.E."/>
            <person name="Karrer K.M."/>
            <person name="Sun L."/>
            <person name="Manning G."/>
            <person name="Elde N.C."/>
            <person name="Turkewitz A.P."/>
            <person name="Asai D.J."/>
            <person name="Wilkes D.E."/>
            <person name="Wang Y."/>
            <person name="Cai H."/>
            <person name="Collins K."/>
            <person name="Stewart B.A."/>
            <person name="Lee S.R."/>
            <person name="Wilamowska K."/>
            <person name="Weinberg Z."/>
            <person name="Ruzzo W.L."/>
            <person name="Wloga D."/>
            <person name="Gaertig J."/>
            <person name="Frankel J."/>
            <person name="Tsao C.-C."/>
            <person name="Gorovsky M.A."/>
            <person name="Keeling P.J."/>
            <person name="Waller R.F."/>
            <person name="Patron N.J."/>
            <person name="Cherry J.M."/>
            <person name="Stover N.A."/>
            <person name="Krieger C.J."/>
            <person name="del Toro C."/>
            <person name="Ryder H.F."/>
            <person name="Williamson S.C."/>
            <person name="Barbeau R.A."/>
            <person name="Hamilton E.P."/>
            <person name="Orias E."/>
        </authorList>
    </citation>
    <scope>NUCLEOTIDE SEQUENCE [LARGE SCALE GENOMIC DNA]</scope>
    <source>
        <strain evidence="2">SB210</strain>
    </source>
</reference>
<organism evidence="1 2">
    <name type="scientific">Tetrahymena thermophila (strain SB210)</name>
    <dbReference type="NCBI Taxonomy" id="312017"/>
    <lineage>
        <taxon>Eukaryota</taxon>
        <taxon>Sar</taxon>
        <taxon>Alveolata</taxon>
        <taxon>Ciliophora</taxon>
        <taxon>Intramacronucleata</taxon>
        <taxon>Oligohymenophorea</taxon>
        <taxon>Hymenostomatida</taxon>
        <taxon>Tetrahymenina</taxon>
        <taxon>Tetrahymenidae</taxon>
        <taxon>Tetrahymena</taxon>
    </lineage>
</organism>
<proteinExistence type="predicted"/>